<sequence>MDELHGYERSCMADSDRQSVAKWKRLAEKKTREVPKMLGFFYSSPVADSLLCQDGPLRYQRYEFYMKGARIS</sequence>
<reference evidence="1" key="1">
    <citation type="submission" date="2021-11" db="EMBL/GenBank/DDBJ databases">
        <title>Genome sequence.</title>
        <authorList>
            <person name="Sun Q."/>
        </authorList>
    </citation>
    <scope>NUCLEOTIDE SEQUENCE</scope>
    <source>
        <strain evidence="1">JC732</strain>
    </source>
</reference>
<name>A0A9X1SIA0_9BACT</name>
<accession>A0A9X1SIA0</accession>
<organism evidence="1 2">
    <name type="scientific">Blastopirellula sediminis</name>
    <dbReference type="NCBI Taxonomy" id="2894196"/>
    <lineage>
        <taxon>Bacteria</taxon>
        <taxon>Pseudomonadati</taxon>
        <taxon>Planctomycetota</taxon>
        <taxon>Planctomycetia</taxon>
        <taxon>Pirellulales</taxon>
        <taxon>Pirellulaceae</taxon>
        <taxon>Blastopirellula</taxon>
    </lineage>
</organism>
<dbReference type="Proteomes" id="UP001139103">
    <property type="component" value="Unassembled WGS sequence"/>
</dbReference>
<dbReference type="AlphaFoldDB" id="A0A9X1SIA0"/>
<keyword evidence="2" id="KW-1185">Reference proteome</keyword>
<comment type="caution">
    <text evidence="1">The sequence shown here is derived from an EMBL/GenBank/DDBJ whole genome shotgun (WGS) entry which is preliminary data.</text>
</comment>
<dbReference type="EMBL" id="JAJKFT010000010">
    <property type="protein sequence ID" value="MCC9631047.1"/>
    <property type="molecule type" value="Genomic_DNA"/>
</dbReference>
<evidence type="ECO:0000313" key="1">
    <source>
        <dbReference type="EMBL" id="MCC9631047.1"/>
    </source>
</evidence>
<protein>
    <submittedName>
        <fullName evidence="1">Uncharacterized protein</fullName>
    </submittedName>
</protein>
<dbReference type="RefSeq" id="WP_230222684.1">
    <property type="nucleotide sequence ID" value="NZ_JAJKFT010000010.1"/>
</dbReference>
<gene>
    <name evidence="1" type="ORF">LOC68_21865</name>
</gene>
<proteinExistence type="predicted"/>
<evidence type="ECO:0000313" key="2">
    <source>
        <dbReference type="Proteomes" id="UP001139103"/>
    </source>
</evidence>